<evidence type="ECO:0000313" key="1">
    <source>
        <dbReference type="EMBL" id="CAB3998665.1"/>
    </source>
</evidence>
<sequence>MPGKPTKVPNSEEKLLKKLLNILKHPAKKPQLPVLSDTKKKESSNVAAVVKQSAEGKCLEQFSILFQNVRTFSTHVYGGYFSQIFEALLKQRLVCTEWMTLAPREDVLRVFTCLRMLMRDSSYQQLFFKLGGVKTLVQRLHVLTEEYLDDPEGQFTVDILKEMTNICQKLPTTDEKREWLIACGVHKPLVMLLHAMDIVVLHCSLYALIGLSQSESAKVAIGELNCIEILLRIIENYDMPSKKLAANLLKILCSHINIREQVKVFEGIRICLSLLDSDNVKFLWYLVWIIVQLSEDQDSREEIRLLGGIPLILSLIYKDRVFHVDQNILVMSSECATKAVSDVESDNNVELFSLKSAVCTALTELVLNDTNAQQIVQGNGIYLLSSLILHKKTGQTVCSDEANAIETLQKSSLRALRYLFSMERNRQLFKILFLSEIFETFIDVGHYVHDLNAYKPLVEKINNLSEDQVTLINSNIEATNRRRASSRTVGSYAVLELLGSGAFGSVYKVLHACIMQCILFYEPFNLSKYFRLAIYTRGTESISEV</sequence>
<keyword evidence="1" id="KW-0418">Kinase</keyword>
<dbReference type="SUPFAM" id="SSF48371">
    <property type="entry name" value="ARM repeat"/>
    <property type="match status" value="1"/>
</dbReference>
<organism evidence="1 2">
    <name type="scientific">Paramuricea clavata</name>
    <name type="common">Red gorgonian</name>
    <name type="synonym">Violescent sea-whip</name>
    <dbReference type="NCBI Taxonomy" id="317549"/>
    <lineage>
        <taxon>Eukaryota</taxon>
        <taxon>Metazoa</taxon>
        <taxon>Cnidaria</taxon>
        <taxon>Anthozoa</taxon>
        <taxon>Octocorallia</taxon>
        <taxon>Malacalcyonacea</taxon>
        <taxon>Plexauridae</taxon>
        <taxon>Paramuricea</taxon>
    </lineage>
</organism>
<dbReference type="OrthoDB" id="248923at2759"/>
<protein>
    <submittedName>
        <fullName evidence="1">Serine threonine- kinase Nek10-like isoform X1</fullName>
    </submittedName>
</protein>
<dbReference type="AlphaFoldDB" id="A0A7D9I7U6"/>
<keyword evidence="1" id="KW-0808">Transferase</keyword>
<gene>
    <name evidence="1" type="ORF">PACLA_8A022571</name>
</gene>
<reference evidence="1" key="1">
    <citation type="submission" date="2020-04" db="EMBL/GenBank/DDBJ databases">
        <authorList>
            <person name="Alioto T."/>
            <person name="Alioto T."/>
            <person name="Gomez Garrido J."/>
        </authorList>
    </citation>
    <scope>NUCLEOTIDE SEQUENCE</scope>
    <source>
        <strain evidence="1">A484AB</strain>
    </source>
</reference>
<dbReference type="GO" id="GO:0016301">
    <property type="term" value="F:kinase activity"/>
    <property type="evidence" value="ECO:0007669"/>
    <property type="project" value="UniProtKB-KW"/>
</dbReference>
<keyword evidence="2" id="KW-1185">Reference proteome</keyword>
<evidence type="ECO:0000313" key="2">
    <source>
        <dbReference type="Proteomes" id="UP001152795"/>
    </source>
</evidence>
<accession>A0A7D9I7U6</accession>
<dbReference type="Gene3D" id="1.25.10.10">
    <property type="entry name" value="Leucine-rich Repeat Variant"/>
    <property type="match status" value="1"/>
</dbReference>
<name>A0A7D9I7U6_PARCT</name>
<dbReference type="PANTHER" id="PTHR46241">
    <property type="entry name" value="ARMADILLO REPEAT-CONTAINING PROTEIN 4 ARMC4"/>
    <property type="match status" value="1"/>
</dbReference>
<comment type="caution">
    <text evidence="1">The sequence shown here is derived from an EMBL/GenBank/DDBJ whole genome shotgun (WGS) entry which is preliminary data.</text>
</comment>
<dbReference type="InterPro" id="IPR016024">
    <property type="entry name" value="ARM-type_fold"/>
</dbReference>
<proteinExistence type="predicted"/>
<dbReference type="PANTHER" id="PTHR46241:SF1">
    <property type="entry name" value="OUTER DYNEIN ARM-DOCKING COMPLEX SUBUNIT 2"/>
    <property type="match status" value="1"/>
</dbReference>
<dbReference type="EMBL" id="CACRXK020003408">
    <property type="protein sequence ID" value="CAB3998665.1"/>
    <property type="molecule type" value="Genomic_DNA"/>
</dbReference>
<dbReference type="Proteomes" id="UP001152795">
    <property type="component" value="Unassembled WGS sequence"/>
</dbReference>
<dbReference type="InterPro" id="IPR011989">
    <property type="entry name" value="ARM-like"/>
</dbReference>